<feature type="domain" description="Cytochrome c-552/4" evidence="4">
    <location>
        <begin position="62"/>
        <end position="86"/>
    </location>
</feature>
<keyword evidence="2" id="KW-0802">TPR repeat</keyword>
<dbReference type="SUPFAM" id="SSF48452">
    <property type="entry name" value="TPR-like"/>
    <property type="match status" value="1"/>
</dbReference>
<keyword evidence="6" id="KW-1185">Reference proteome</keyword>
<sequence length="767" mass="82639">MHDSPSPFGIFSALPGAVISALAVLLIGFSFGASGDPAAAPRGLAAQPASSASHSAYVSDVACAGCHAAAYDAWRTSHHFHAMEVPDEASVRGDFGGAAFEDAHARYRFFRRDGCYFVEVAGGAGAVEHEVRYTFGWEPLQQYLVEGERGRLQALTIAWDTKQGRWFDLAERDPAPPGDPLHWTGREFTWNFRCADCHSTDLQRHYDVAADRYETTFANVNVGCQACHGPGRAHLAWASGDRKASDKGLAAAPGESSRAQLDTCARCHSRRRPITEVPVPGAPFLDHFIPDLLGESLYFSDGQIRDEVFEYGSFVQSRMHRSGVVCSDCHNPHSGTLHADGNAVCTACHNETPPERFASIRPLSYDSPAHHFHEQGKAGSFCVDCHMPARTYMRVDPRRDHSLRVPRPDLSAATGAPDACTGCHSDRNAAWAAARIVEWYGPGRRQEPHYGEALALGRKGAPGSGAALAALAGDTTQPSIARATAVEMLQRHLDQETGPAVAGALADPDPLVRMAALRTLEAIAPGARVDLAAPLLDDPVRSVRITAARALAAVSEAALPEQRRAAHVRASEEYVASELAAAERPESHLNLGLYWAERGDIEKSEAAYRTALRLAPDFIPAMINLAELKRAQGQNDDEARLIEQARDMAPDNAAALHALGLLRVRQGRQAEALPLLASAAAMAPGSARYAYVHAVALESLGQADAARAAYMTALQRHPYDVDLLAALLQLQLRSNDRDAARSTLDRLIALRPRDAGLARLKAQLGGR</sequence>
<dbReference type="Gene3D" id="1.25.40.10">
    <property type="entry name" value="Tetratricopeptide repeat domain"/>
    <property type="match status" value="1"/>
</dbReference>
<dbReference type="SUPFAM" id="SSF48695">
    <property type="entry name" value="Multiheme cytochromes"/>
    <property type="match status" value="1"/>
</dbReference>
<evidence type="ECO:0000256" key="2">
    <source>
        <dbReference type="PROSITE-ProRule" id="PRU00339"/>
    </source>
</evidence>
<evidence type="ECO:0000313" key="5">
    <source>
        <dbReference type="EMBL" id="MBB4015809.1"/>
    </source>
</evidence>
<feature type="domain" description="Cytochrome c-552/4" evidence="4">
    <location>
        <begin position="188"/>
        <end position="229"/>
    </location>
</feature>
<keyword evidence="1" id="KW-0732">Signal</keyword>
<dbReference type="PROSITE" id="PS50005">
    <property type="entry name" value="TPR"/>
    <property type="match status" value="1"/>
</dbReference>
<dbReference type="InterPro" id="IPR019734">
    <property type="entry name" value="TPR_rpt"/>
</dbReference>
<dbReference type="Gene3D" id="1.25.10.10">
    <property type="entry name" value="Leucine-rich Repeat Variant"/>
    <property type="match status" value="1"/>
</dbReference>
<evidence type="ECO:0000259" key="4">
    <source>
        <dbReference type="Pfam" id="PF13435"/>
    </source>
</evidence>
<gene>
    <name evidence="5" type="ORF">GGR16_000815</name>
</gene>
<dbReference type="Pfam" id="PF14559">
    <property type="entry name" value="TPR_19"/>
    <property type="match status" value="1"/>
</dbReference>
<name>A0A840BWT7_9HYPH</name>
<dbReference type="Pfam" id="PF13181">
    <property type="entry name" value="TPR_8"/>
    <property type="match status" value="1"/>
</dbReference>
<dbReference type="Pfam" id="PF13646">
    <property type="entry name" value="HEAT_2"/>
    <property type="match status" value="1"/>
</dbReference>
<dbReference type="InterPro" id="IPR011990">
    <property type="entry name" value="TPR-like_helical_dom_sf"/>
</dbReference>
<feature type="repeat" description="TPR" evidence="2">
    <location>
        <begin position="585"/>
        <end position="618"/>
    </location>
</feature>
<dbReference type="Gene3D" id="1.10.1130.10">
    <property type="entry name" value="Flavocytochrome C3, Chain A"/>
    <property type="match status" value="2"/>
</dbReference>
<evidence type="ECO:0000256" key="1">
    <source>
        <dbReference type="ARBA" id="ARBA00022729"/>
    </source>
</evidence>
<dbReference type="InterPro" id="IPR010177">
    <property type="entry name" value="Paired_CXXCH_1"/>
</dbReference>
<dbReference type="AlphaFoldDB" id="A0A840BWT7"/>
<dbReference type="EMBL" id="JACIEN010000001">
    <property type="protein sequence ID" value="MBB4015809.1"/>
    <property type="molecule type" value="Genomic_DNA"/>
</dbReference>
<dbReference type="SMART" id="SM00028">
    <property type="entry name" value="TPR"/>
    <property type="match status" value="4"/>
</dbReference>
<protein>
    <submittedName>
        <fullName evidence="5">Putative CXXCH cytochrome family protein</fullName>
    </submittedName>
</protein>
<dbReference type="Pfam" id="PF13435">
    <property type="entry name" value="Cytochrome_C554"/>
    <property type="match status" value="2"/>
</dbReference>
<accession>A0A840BWT7</accession>
<feature type="domain" description="Doubled CXXCH motif" evidence="3">
    <location>
        <begin position="326"/>
        <end position="352"/>
    </location>
</feature>
<organism evidence="5 6">
    <name type="scientific">Chelatococcus caeni</name>
    <dbReference type="NCBI Taxonomy" id="1348468"/>
    <lineage>
        <taxon>Bacteria</taxon>
        <taxon>Pseudomonadati</taxon>
        <taxon>Pseudomonadota</taxon>
        <taxon>Alphaproteobacteria</taxon>
        <taxon>Hyphomicrobiales</taxon>
        <taxon>Chelatococcaceae</taxon>
        <taxon>Chelatococcus</taxon>
    </lineage>
</organism>
<dbReference type="InterPro" id="IPR011989">
    <property type="entry name" value="ARM-like"/>
</dbReference>
<reference evidence="5 6" key="1">
    <citation type="submission" date="2020-08" db="EMBL/GenBank/DDBJ databases">
        <title>Genomic Encyclopedia of Type Strains, Phase IV (KMG-IV): sequencing the most valuable type-strain genomes for metagenomic binning, comparative biology and taxonomic classification.</title>
        <authorList>
            <person name="Goeker M."/>
        </authorList>
    </citation>
    <scope>NUCLEOTIDE SEQUENCE [LARGE SCALE GENOMIC DNA]</scope>
    <source>
        <strain evidence="5 6">DSM 103737</strain>
    </source>
</reference>
<dbReference type="InterPro" id="IPR036280">
    <property type="entry name" value="Multihaem_cyt_sf"/>
</dbReference>
<dbReference type="GO" id="GO:0016491">
    <property type="term" value="F:oxidoreductase activity"/>
    <property type="evidence" value="ECO:0007669"/>
    <property type="project" value="TreeGrafter"/>
</dbReference>
<comment type="caution">
    <text evidence="5">The sequence shown here is derived from an EMBL/GenBank/DDBJ whole genome shotgun (WGS) entry which is preliminary data.</text>
</comment>
<dbReference type="RefSeq" id="WP_183315765.1">
    <property type="nucleotide sequence ID" value="NZ_JACIEN010000001.1"/>
</dbReference>
<dbReference type="PANTHER" id="PTHR35038">
    <property type="entry name" value="DISSIMILATORY SULFITE REDUCTASE SIRA"/>
    <property type="match status" value="1"/>
</dbReference>
<dbReference type="Proteomes" id="UP000577362">
    <property type="component" value="Unassembled WGS sequence"/>
</dbReference>
<evidence type="ECO:0000259" key="3">
    <source>
        <dbReference type="Pfam" id="PF09699"/>
    </source>
</evidence>
<dbReference type="PANTHER" id="PTHR35038:SF8">
    <property type="entry name" value="C-TYPE POLYHEME CYTOCHROME OMCC"/>
    <property type="match status" value="1"/>
</dbReference>
<proteinExistence type="predicted"/>
<dbReference type="Pfam" id="PF09699">
    <property type="entry name" value="Paired_CXXCH_1"/>
    <property type="match status" value="1"/>
</dbReference>
<dbReference type="InterPro" id="IPR023155">
    <property type="entry name" value="Cyt_c-552/4"/>
</dbReference>
<evidence type="ECO:0000313" key="6">
    <source>
        <dbReference type="Proteomes" id="UP000577362"/>
    </source>
</evidence>
<dbReference type="InterPro" id="IPR051829">
    <property type="entry name" value="Multiheme_Cytochr_ET"/>
</dbReference>